<dbReference type="EC" id="2.7.7.7" evidence="1"/>
<protein>
    <submittedName>
        <fullName evidence="1">DNA polymerase III subunit epsilon</fullName>
        <ecNumber evidence="1">2.7.7.7</ecNumber>
    </submittedName>
</protein>
<keyword evidence="2" id="KW-1185">Reference proteome</keyword>
<sequence>MREIVLDTETTGIDHSRGHRVVEIGAVELVNHIPSGKTFHHYIDPERDMPPDAEAIHGLSTQFLRGKPVFAAIAQEFIEFIDGASLVIHNAAFDVGFLNAELARVKGPSILPERVIDTLALARQKHPMGPNSLDALCKRYGVDNSKREKHGALLDSELLADVYLELIGGRQTALSLSAIAMTARAAAITPQGIVRARPHPLPSRLTEAEIAAHKALLAELGDKAMWNEILN</sequence>
<evidence type="ECO:0000313" key="2">
    <source>
        <dbReference type="Proteomes" id="UP000616151"/>
    </source>
</evidence>
<accession>A0ACC5QWQ3</accession>
<keyword evidence="1" id="KW-0548">Nucleotidyltransferase</keyword>
<gene>
    <name evidence="1" type="primary">dnaQ</name>
    <name evidence="1" type="ORF">JHL16_00275</name>
</gene>
<comment type="caution">
    <text evidence="1">The sequence shown here is derived from an EMBL/GenBank/DDBJ whole genome shotgun (WGS) entry which is preliminary data.</text>
</comment>
<dbReference type="EMBL" id="JAENHL010000003">
    <property type="protein sequence ID" value="MBK1864772.1"/>
    <property type="molecule type" value="Genomic_DNA"/>
</dbReference>
<organism evidence="1 2">
    <name type="scientific">Taklimakanibacter albus</name>
    <dbReference type="NCBI Taxonomy" id="2800327"/>
    <lineage>
        <taxon>Bacteria</taxon>
        <taxon>Pseudomonadati</taxon>
        <taxon>Pseudomonadota</taxon>
        <taxon>Alphaproteobacteria</taxon>
        <taxon>Hyphomicrobiales</taxon>
        <taxon>Aestuariivirgaceae</taxon>
        <taxon>Taklimakanibacter</taxon>
    </lineage>
</organism>
<proteinExistence type="predicted"/>
<dbReference type="Proteomes" id="UP000616151">
    <property type="component" value="Unassembled WGS sequence"/>
</dbReference>
<keyword evidence="1" id="KW-0808">Transferase</keyword>
<evidence type="ECO:0000313" key="1">
    <source>
        <dbReference type="EMBL" id="MBK1864772.1"/>
    </source>
</evidence>
<name>A0ACC5QWQ3_9HYPH</name>
<reference evidence="1" key="1">
    <citation type="submission" date="2021-01" db="EMBL/GenBank/DDBJ databases">
        <authorList>
            <person name="Sun Q."/>
        </authorList>
    </citation>
    <scope>NUCLEOTIDE SEQUENCE</scope>
    <source>
        <strain evidence="1">YIM B02566</strain>
    </source>
</reference>